<keyword evidence="1" id="KW-0812">Transmembrane</keyword>
<name>A0A0F9HSC6_9ZZZZ</name>
<evidence type="ECO:0000256" key="1">
    <source>
        <dbReference type="SAM" id="Phobius"/>
    </source>
</evidence>
<evidence type="ECO:0000313" key="2">
    <source>
        <dbReference type="EMBL" id="KKM18306.1"/>
    </source>
</evidence>
<protein>
    <submittedName>
        <fullName evidence="2">Uncharacterized protein</fullName>
    </submittedName>
</protein>
<sequence>MTEDVNLALLSALVLLVLLLFARLEAFRIANKFPGQKVKFSHYVQGLEVLLGNLVLMIVAVPAAMLSFLFRRGRR</sequence>
<gene>
    <name evidence="2" type="ORF">LCGC14_1666900</name>
</gene>
<dbReference type="AlphaFoldDB" id="A0A0F9HSC6"/>
<keyword evidence="1" id="KW-1133">Transmembrane helix</keyword>
<accession>A0A0F9HSC6</accession>
<comment type="caution">
    <text evidence="2">The sequence shown here is derived from an EMBL/GenBank/DDBJ whole genome shotgun (WGS) entry which is preliminary data.</text>
</comment>
<proteinExistence type="predicted"/>
<dbReference type="EMBL" id="LAZR01014248">
    <property type="protein sequence ID" value="KKM18306.1"/>
    <property type="molecule type" value="Genomic_DNA"/>
</dbReference>
<feature type="transmembrane region" description="Helical" evidence="1">
    <location>
        <begin position="50"/>
        <end position="70"/>
    </location>
</feature>
<reference evidence="2" key="1">
    <citation type="journal article" date="2015" name="Nature">
        <title>Complex archaea that bridge the gap between prokaryotes and eukaryotes.</title>
        <authorList>
            <person name="Spang A."/>
            <person name="Saw J.H."/>
            <person name="Jorgensen S.L."/>
            <person name="Zaremba-Niedzwiedzka K."/>
            <person name="Martijn J."/>
            <person name="Lind A.E."/>
            <person name="van Eijk R."/>
            <person name="Schleper C."/>
            <person name="Guy L."/>
            <person name="Ettema T.J."/>
        </authorList>
    </citation>
    <scope>NUCLEOTIDE SEQUENCE</scope>
</reference>
<organism evidence="2">
    <name type="scientific">marine sediment metagenome</name>
    <dbReference type="NCBI Taxonomy" id="412755"/>
    <lineage>
        <taxon>unclassified sequences</taxon>
        <taxon>metagenomes</taxon>
        <taxon>ecological metagenomes</taxon>
    </lineage>
</organism>
<keyword evidence="1" id="KW-0472">Membrane</keyword>